<dbReference type="RefSeq" id="WP_053013658.1">
    <property type="nucleotide sequence ID" value="NZ_CP011371.1"/>
</dbReference>
<dbReference type="KEGG" id="pbh:AAW51_3382"/>
<dbReference type="PANTHER" id="PTHR46268:SF6">
    <property type="entry name" value="UNIVERSAL STRESS PROTEIN UP12"/>
    <property type="match status" value="1"/>
</dbReference>
<dbReference type="PRINTS" id="PR01438">
    <property type="entry name" value="UNVRSLSTRESS"/>
</dbReference>
<organism evidence="3 4">
    <name type="scientific">Caldimonas brevitalea</name>
    <dbReference type="NCBI Taxonomy" id="413882"/>
    <lineage>
        <taxon>Bacteria</taxon>
        <taxon>Pseudomonadati</taxon>
        <taxon>Pseudomonadota</taxon>
        <taxon>Betaproteobacteria</taxon>
        <taxon>Burkholderiales</taxon>
        <taxon>Sphaerotilaceae</taxon>
        <taxon>Caldimonas</taxon>
    </lineage>
</organism>
<gene>
    <name evidence="3" type="ORF">AAW51_3382</name>
</gene>
<dbReference type="SUPFAM" id="SSF52402">
    <property type="entry name" value="Adenine nucleotide alpha hydrolases-like"/>
    <property type="match status" value="2"/>
</dbReference>
<protein>
    <recommendedName>
        <fullName evidence="2">UspA domain-containing protein</fullName>
    </recommendedName>
</protein>
<evidence type="ECO:0000313" key="3">
    <source>
        <dbReference type="EMBL" id="AKJ30073.1"/>
    </source>
</evidence>
<evidence type="ECO:0000256" key="1">
    <source>
        <dbReference type="ARBA" id="ARBA00008791"/>
    </source>
</evidence>
<keyword evidence="4" id="KW-1185">Reference proteome</keyword>
<name>A0A0G3BQ10_9BURK</name>
<proteinExistence type="inferred from homology"/>
<dbReference type="InterPro" id="IPR006015">
    <property type="entry name" value="Universal_stress_UspA"/>
</dbReference>
<dbReference type="Pfam" id="PF00582">
    <property type="entry name" value="Usp"/>
    <property type="match status" value="2"/>
</dbReference>
<sequence>MTKRPSSVLVACESPQGVSHAIRRGASVASQLRKPLTLFHAIPALPGSPFQELPGSSRSVQAAIDTANAMMSDTARKLRTDLGIDTDTFVAVGNCIDLLLGLADTCDLLVVGVRGKRALADRVLGTATERIVRLFPKPVLLVRNQTSDRYKTVLVPVDFEAGSLAAAQAARELAPDAKVELLHVVGPQCESPERAAAAPREHIVAQQDRDETTALCRLQRLALALPASAGFTTSIAHGVPSEACLARQKSGNFGLVAVGRDGSATLGNFLLGRVAAPVICNAGCDVLVAPRRRSAVVRAAATAHSPPRCASQ</sequence>
<dbReference type="AlphaFoldDB" id="A0A0G3BQ10"/>
<evidence type="ECO:0000259" key="2">
    <source>
        <dbReference type="Pfam" id="PF00582"/>
    </source>
</evidence>
<dbReference type="STRING" id="413882.AAW51_3382"/>
<accession>A0A0G3BQ10</accession>
<dbReference type="InterPro" id="IPR014729">
    <property type="entry name" value="Rossmann-like_a/b/a_fold"/>
</dbReference>
<reference evidence="3 4" key="1">
    <citation type="submission" date="2015-05" db="EMBL/GenBank/DDBJ databases">
        <authorList>
            <person name="Tang B."/>
            <person name="Yu Y."/>
        </authorList>
    </citation>
    <scope>NUCLEOTIDE SEQUENCE [LARGE SCALE GENOMIC DNA]</scope>
    <source>
        <strain evidence="3 4">DSM 7029</strain>
    </source>
</reference>
<dbReference type="PANTHER" id="PTHR46268">
    <property type="entry name" value="STRESS RESPONSE PROTEIN NHAX"/>
    <property type="match status" value="1"/>
</dbReference>
<dbReference type="EMBL" id="CP011371">
    <property type="protein sequence ID" value="AKJ30073.1"/>
    <property type="molecule type" value="Genomic_DNA"/>
</dbReference>
<comment type="similarity">
    <text evidence="1">Belongs to the universal stress protein A family.</text>
</comment>
<dbReference type="InterPro" id="IPR006016">
    <property type="entry name" value="UspA"/>
</dbReference>
<evidence type="ECO:0000313" key="4">
    <source>
        <dbReference type="Proteomes" id="UP000035352"/>
    </source>
</evidence>
<dbReference type="Gene3D" id="3.40.50.620">
    <property type="entry name" value="HUPs"/>
    <property type="match status" value="2"/>
</dbReference>
<dbReference type="OrthoDB" id="9792500at2"/>
<feature type="domain" description="UspA" evidence="2">
    <location>
        <begin position="150"/>
        <end position="289"/>
    </location>
</feature>
<feature type="domain" description="UspA" evidence="2">
    <location>
        <begin position="8"/>
        <end position="143"/>
    </location>
</feature>
<dbReference type="CDD" id="cd00293">
    <property type="entry name" value="USP-like"/>
    <property type="match status" value="2"/>
</dbReference>
<dbReference type="Proteomes" id="UP000035352">
    <property type="component" value="Chromosome"/>
</dbReference>